<dbReference type="Proteomes" id="UP000237056">
    <property type="component" value="Unassembled WGS sequence"/>
</dbReference>
<dbReference type="UniPathway" id="UPA00193"/>
<dbReference type="InterPro" id="IPR000559">
    <property type="entry name" value="Formate_THF_ligase"/>
</dbReference>
<evidence type="ECO:0000313" key="10">
    <source>
        <dbReference type="Proteomes" id="UP000237056"/>
    </source>
</evidence>
<dbReference type="NCBIfam" id="NF010030">
    <property type="entry name" value="PRK13505.1"/>
    <property type="match status" value="1"/>
</dbReference>
<dbReference type="HAMAP" id="MF_01543">
    <property type="entry name" value="FTHFS"/>
    <property type="match status" value="1"/>
</dbReference>
<dbReference type="CDD" id="cd00477">
    <property type="entry name" value="FTHFS"/>
    <property type="match status" value="1"/>
</dbReference>
<keyword evidence="5 8" id="KW-0067">ATP-binding</keyword>
<dbReference type="Gene3D" id="3.40.50.300">
    <property type="entry name" value="P-loop containing nucleotide triphosphate hydrolases"/>
    <property type="match status" value="1"/>
</dbReference>
<dbReference type="FunFam" id="3.30.1510.10:FF:000001">
    <property type="entry name" value="Formate--tetrahydrofolate ligase"/>
    <property type="match status" value="1"/>
</dbReference>
<dbReference type="AlphaFoldDB" id="A0A2S4N7J5"/>
<keyword evidence="4 8" id="KW-0547">Nucleotide-binding</keyword>
<dbReference type="EC" id="6.3.4.3" evidence="8"/>
<gene>
    <name evidence="8" type="primary">fhs</name>
    <name evidence="9" type="ORF">Q361_10991</name>
</gene>
<evidence type="ECO:0000256" key="5">
    <source>
        <dbReference type="ARBA" id="ARBA00022840"/>
    </source>
</evidence>
<evidence type="ECO:0000256" key="2">
    <source>
        <dbReference type="ARBA" id="ARBA00022563"/>
    </source>
</evidence>
<evidence type="ECO:0000256" key="6">
    <source>
        <dbReference type="ARBA" id="ARBA00049033"/>
    </source>
</evidence>
<evidence type="ECO:0000256" key="3">
    <source>
        <dbReference type="ARBA" id="ARBA00022598"/>
    </source>
</evidence>
<dbReference type="InterPro" id="IPR020628">
    <property type="entry name" value="Formate_THF_ligase_CS"/>
</dbReference>
<sequence>MSFPSDIEIAQQATIKPIKEIAKKIDIHEDDLEFYGKYKAKLPLSLQKEKPNGKLILVSAMSPTKYGEGKTTMSIGLVDGLNYIGKNAVAVLREPSLGPVFGLKGGAAGGGYAQVIPMEDINLHFTGDFSAIEKANNLLSAVIDNNLQNPKYSLHIDPKSIAWKRVMDMNDRTLRQIIIGVGAKGNGAMREDGFNITPASEIMAILCLSKNLEDLKFRLGNIYIGKTLDGKAIFSRDLKVVGAMAALLKDAIKPNLVQTLEGNPAILHGGPFASIAQGTNTVIATKTGLSLSDYVVTEAGFGADLGAEKFFHIKCAQSDLKPDAVVLVATIRALKHHAGLTADEFKAENVQSIEKGFCNLEKHIENIQKFGINPIVCINAFPEDYHSEYEKLIELCASKGVKALVSTAFAEGGKGSALLAETVISTIETASNNYHTLYSPENSITEKIEIVAKEIYGASNVNYTNKAQTQLNMINELGFNQFSVCMAKTPMSFSDDEKKIGRPTDFTITIREFEISSGAGFIVPLLGDVMRMPGLPAIPNAERIDIDNEGKIYGLS</sequence>
<keyword evidence="10" id="KW-1185">Reference proteome</keyword>
<dbReference type="SUPFAM" id="SSF52540">
    <property type="entry name" value="P-loop containing nucleoside triphosphate hydrolases"/>
    <property type="match status" value="1"/>
</dbReference>
<organism evidence="9 10">
    <name type="scientific">Flavobacterium croceum DSM 17960</name>
    <dbReference type="NCBI Taxonomy" id="1121886"/>
    <lineage>
        <taxon>Bacteria</taxon>
        <taxon>Pseudomonadati</taxon>
        <taxon>Bacteroidota</taxon>
        <taxon>Flavobacteriia</taxon>
        <taxon>Flavobacteriales</taxon>
        <taxon>Flavobacteriaceae</taxon>
        <taxon>Flavobacterium</taxon>
    </lineage>
</organism>
<protein>
    <recommendedName>
        <fullName evidence="8">Formate--tetrahydrofolate ligase</fullName>
        <ecNumber evidence="8">6.3.4.3</ecNumber>
    </recommendedName>
    <alternativeName>
        <fullName evidence="8">Formyltetrahydrofolate synthetase</fullName>
        <shortName evidence="8">FHS</shortName>
        <shortName evidence="8">FTHFS</shortName>
    </alternativeName>
</protein>
<proteinExistence type="inferred from homology"/>
<comment type="catalytic activity">
    <reaction evidence="6 8">
        <text>(6S)-5,6,7,8-tetrahydrofolate + formate + ATP = (6R)-10-formyltetrahydrofolate + ADP + phosphate</text>
        <dbReference type="Rhea" id="RHEA:20221"/>
        <dbReference type="ChEBI" id="CHEBI:15740"/>
        <dbReference type="ChEBI" id="CHEBI:30616"/>
        <dbReference type="ChEBI" id="CHEBI:43474"/>
        <dbReference type="ChEBI" id="CHEBI:57453"/>
        <dbReference type="ChEBI" id="CHEBI:195366"/>
        <dbReference type="ChEBI" id="CHEBI:456216"/>
        <dbReference type="EC" id="6.3.4.3"/>
    </reaction>
</comment>
<evidence type="ECO:0000256" key="4">
    <source>
        <dbReference type="ARBA" id="ARBA00022741"/>
    </source>
</evidence>
<dbReference type="Pfam" id="PF01268">
    <property type="entry name" value="FTHFS"/>
    <property type="match status" value="1"/>
</dbReference>
<dbReference type="GO" id="GO:0004329">
    <property type="term" value="F:formate-tetrahydrofolate ligase activity"/>
    <property type="evidence" value="ECO:0007669"/>
    <property type="project" value="UniProtKB-UniRule"/>
</dbReference>
<dbReference type="GO" id="GO:0005524">
    <property type="term" value="F:ATP binding"/>
    <property type="evidence" value="ECO:0007669"/>
    <property type="project" value="UniProtKB-UniRule"/>
</dbReference>
<dbReference type="PROSITE" id="PS00722">
    <property type="entry name" value="FTHFS_2"/>
    <property type="match status" value="1"/>
</dbReference>
<dbReference type="PROSITE" id="PS00721">
    <property type="entry name" value="FTHFS_1"/>
    <property type="match status" value="1"/>
</dbReference>
<dbReference type="Gene3D" id="3.10.410.10">
    <property type="entry name" value="Formyltetrahydrofolate synthetase, domain 3"/>
    <property type="match status" value="1"/>
</dbReference>
<name>A0A2S4N7J5_9FLAO</name>
<dbReference type="OrthoDB" id="9761733at2"/>
<keyword evidence="2 8" id="KW-0554">One-carbon metabolism</keyword>
<evidence type="ECO:0000256" key="1">
    <source>
        <dbReference type="ARBA" id="ARBA00004777"/>
    </source>
</evidence>
<comment type="similarity">
    <text evidence="7 8">Belongs to the formate--tetrahydrofolate ligase family.</text>
</comment>
<comment type="pathway">
    <text evidence="1 8">One-carbon metabolism; tetrahydrofolate interconversion.</text>
</comment>
<dbReference type="RefSeq" id="WP_103726224.1">
    <property type="nucleotide sequence ID" value="NZ_PQNY01000009.1"/>
</dbReference>
<evidence type="ECO:0000256" key="8">
    <source>
        <dbReference type="HAMAP-Rule" id="MF_01543"/>
    </source>
</evidence>
<dbReference type="Gene3D" id="3.30.1510.10">
    <property type="entry name" value="Domain 2, N(10)-formyltetrahydrofolate synthetase"/>
    <property type="match status" value="1"/>
</dbReference>
<dbReference type="InterPro" id="IPR027417">
    <property type="entry name" value="P-loop_NTPase"/>
</dbReference>
<dbReference type="GO" id="GO:0035999">
    <property type="term" value="P:tetrahydrofolate interconversion"/>
    <property type="evidence" value="ECO:0007669"/>
    <property type="project" value="UniProtKB-UniRule"/>
</dbReference>
<comment type="caution">
    <text evidence="9">The sequence shown here is derived from an EMBL/GenBank/DDBJ whole genome shotgun (WGS) entry which is preliminary data.</text>
</comment>
<evidence type="ECO:0000313" key="9">
    <source>
        <dbReference type="EMBL" id="POS01631.1"/>
    </source>
</evidence>
<dbReference type="FunFam" id="3.10.410.10:FF:000001">
    <property type="entry name" value="Putative formate--tetrahydrofolate ligase"/>
    <property type="match status" value="1"/>
</dbReference>
<keyword evidence="3 8" id="KW-0436">Ligase</keyword>
<accession>A0A2S4N7J5</accession>
<feature type="binding site" evidence="8">
    <location>
        <begin position="64"/>
        <end position="71"/>
    </location>
    <ligand>
        <name>ATP</name>
        <dbReference type="ChEBI" id="CHEBI:30616"/>
    </ligand>
</feature>
<evidence type="ECO:0000256" key="7">
    <source>
        <dbReference type="ARBA" id="ARBA00061363"/>
    </source>
</evidence>
<reference evidence="9 10" key="1">
    <citation type="submission" date="2018-01" db="EMBL/GenBank/DDBJ databases">
        <title>Genomic Encyclopedia of Type Strains, Phase I: the one thousand microbial genomes (KMG-I) project.</title>
        <authorList>
            <person name="Goeker M."/>
        </authorList>
    </citation>
    <scope>NUCLEOTIDE SEQUENCE [LARGE SCALE GENOMIC DNA]</scope>
    <source>
        <strain evidence="9 10">DSM 17960</strain>
    </source>
</reference>
<dbReference type="EMBL" id="PQNY01000009">
    <property type="protein sequence ID" value="POS01631.1"/>
    <property type="molecule type" value="Genomic_DNA"/>
</dbReference>